<dbReference type="GO" id="GO:0006506">
    <property type="term" value="P:GPI anchor biosynthetic process"/>
    <property type="evidence" value="ECO:0007669"/>
    <property type="project" value="UniProtKB-UniPathway"/>
</dbReference>
<dbReference type="GO" id="GO:0005789">
    <property type="term" value="C:endoplasmic reticulum membrane"/>
    <property type="evidence" value="ECO:0007669"/>
    <property type="project" value="UniProtKB-SubCell"/>
</dbReference>
<evidence type="ECO:0000256" key="8">
    <source>
        <dbReference type="ARBA" id="ARBA00023136"/>
    </source>
</evidence>
<organism evidence="11 12">
    <name type="scientific">Streblomastix strix</name>
    <dbReference type="NCBI Taxonomy" id="222440"/>
    <lineage>
        <taxon>Eukaryota</taxon>
        <taxon>Metamonada</taxon>
        <taxon>Preaxostyla</taxon>
        <taxon>Oxymonadida</taxon>
        <taxon>Streblomastigidae</taxon>
        <taxon>Streblomastix</taxon>
    </lineage>
</organism>
<sequence>MLIFILSVSFACSLELENISVDLKKGGYHRVLEIDIFISGVDTQKGQCIIASHEIFPHEFYLNPYELNTKHEEHRGPKRFFDPAQFPEMENVHLPTDEKQFTVLSILNASVDNLVRSDIKEKEQYILHSVMPIHLRYQNAKSYSSEQDQTYTKANKVELNIHPHYYYKCQQTNQESQNEVSQQSLKEILPKDSSFSQFNIKDKKYYFTHTEAAELENILTSVGWKQLRDKTHSLNSQTEAVYETIVTTVPVANLDDFTVVKIFTMIAVVIIILSVIGALILRKDSSDGAKKLRGRKRSENDQSKDE</sequence>
<comment type="caution">
    <text evidence="11">The sequence shown here is derived from an EMBL/GenBank/DDBJ whole genome shotgun (WGS) entry which is preliminary data.</text>
</comment>
<evidence type="ECO:0000313" key="11">
    <source>
        <dbReference type="EMBL" id="KAA6390456.1"/>
    </source>
</evidence>
<dbReference type="Proteomes" id="UP000324800">
    <property type="component" value="Unassembled WGS sequence"/>
</dbReference>
<gene>
    <name evidence="11" type="ORF">EZS28_014019</name>
</gene>
<protein>
    <submittedName>
        <fullName evidence="11">Uncharacterized protein</fullName>
    </submittedName>
</protein>
<feature type="transmembrane region" description="Helical" evidence="10">
    <location>
        <begin position="262"/>
        <end position="281"/>
    </location>
</feature>
<dbReference type="PANTHER" id="PTHR28650:SF1">
    <property type="entry name" value="PHOSPHATIDYLINOSITOL-GLYCAN BIOSYNTHESIS CLASS X PROTEIN"/>
    <property type="match status" value="1"/>
</dbReference>
<reference evidence="11 12" key="1">
    <citation type="submission" date="2019-03" db="EMBL/GenBank/DDBJ databases">
        <title>Single cell metagenomics reveals metabolic interactions within the superorganism composed of flagellate Streblomastix strix and complex community of Bacteroidetes bacteria on its surface.</title>
        <authorList>
            <person name="Treitli S.C."/>
            <person name="Kolisko M."/>
            <person name="Husnik F."/>
            <person name="Keeling P."/>
            <person name="Hampl V."/>
        </authorList>
    </citation>
    <scope>NUCLEOTIDE SEQUENCE [LARGE SCALE GENOMIC DNA]</scope>
    <source>
        <strain evidence="11">ST1C</strain>
    </source>
</reference>
<dbReference type="AlphaFoldDB" id="A0A5J4W732"/>
<evidence type="ECO:0000256" key="1">
    <source>
        <dbReference type="ARBA" id="ARBA00004389"/>
    </source>
</evidence>
<evidence type="ECO:0000256" key="10">
    <source>
        <dbReference type="SAM" id="Phobius"/>
    </source>
</evidence>
<dbReference type="EMBL" id="SNRW01003212">
    <property type="protein sequence ID" value="KAA6390456.1"/>
    <property type="molecule type" value="Genomic_DNA"/>
</dbReference>
<name>A0A5J4W732_9EUKA</name>
<evidence type="ECO:0000256" key="3">
    <source>
        <dbReference type="ARBA" id="ARBA00010345"/>
    </source>
</evidence>
<evidence type="ECO:0000256" key="4">
    <source>
        <dbReference type="ARBA" id="ARBA00022502"/>
    </source>
</evidence>
<evidence type="ECO:0000256" key="5">
    <source>
        <dbReference type="ARBA" id="ARBA00022692"/>
    </source>
</evidence>
<keyword evidence="5 10" id="KW-0812">Transmembrane</keyword>
<comment type="pathway">
    <text evidence="2">Glycolipid biosynthesis; glycosylphosphatidylinositol-anchor biosynthesis.</text>
</comment>
<evidence type="ECO:0000313" key="12">
    <source>
        <dbReference type="Proteomes" id="UP000324800"/>
    </source>
</evidence>
<keyword evidence="9" id="KW-0325">Glycoprotein</keyword>
<keyword evidence="6" id="KW-0256">Endoplasmic reticulum</keyword>
<dbReference type="InterPro" id="IPR040039">
    <property type="entry name" value="PIGX"/>
</dbReference>
<keyword evidence="7 10" id="KW-1133">Transmembrane helix</keyword>
<comment type="subcellular location">
    <subcellularLocation>
        <location evidence="1">Endoplasmic reticulum membrane</location>
        <topology evidence="1">Single-pass membrane protein</topology>
    </subcellularLocation>
</comment>
<accession>A0A5J4W732</accession>
<comment type="similarity">
    <text evidence="3">Belongs to the PIGX family.</text>
</comment>
<proteinExistence type="inferred from homology"/>
<evidence type="ECO:0000256" key="7">
    <source>
        <dbReference type="ARBA" id="ARBA00022989"/>
    </source>
</evidence>
<evidence type="ECO:0000256" key="2">
    <source>
        <dbReference type="ARBA" id="ARBA00004687"/>
    </source>
</evidence>
<dbReference type="UniPathway" id="UPA00196"/>
<keyword evidence="4" id="KW-0337">GPI-anchor biosynthesis</keyword>
<evidence type="ECO:0000256" key="6">
    <source>
        <dbReference type="ARBA" id="ARBA00022824"/>
    </source>
</evidence>
<dbReference type="Pfam" id="PF08320">
    <property type="entry name" value="PIG-X"/>
    <property type="match status" value="1"/>
</dbReference>
<keyword evidence="8 10" id="KW-0472">Membrane</keyword>
<evidence type="ECO:0000256" key="9">
    <source>
        <dbReference type="ARBA" id="ARBA00023180"/>
    </source>
</evidence>
<dbReference type="OrthoDB" id="10525667at2759"/>
<dbReference type="InterPro" id="IPR013233">
    <property type="entry name" value="PIG-X/PBN1"/>
</dbReference>
<dbReference type="PANTHER" id="PTHR28650">
    <property type="entry name" value="PHOSPHATIDYLINOSITOL-GLYCAN BIOSYNTHESIS CLASS X PROTEIN"/>
    <property type="match status" value="1"/>
</dbReference>